<evidence type="ECO:0000313" key="1">
    <source>
        <dbReference type="EMBL" id="KAJ3548985.1"/>
    </source>
</evidence>
<keyword evidence="2" id="KW-1185">Reference proteome</keyword>
<dbReference type="Proteomes" id="UP001148629">
    <property type="component" value="Unassembled WGS sequence"/>
</dbReference>
<evidence type="ECO:0000313" key="2">
    <source>
        <dbReference type="Proteomes" id="UP001148629"/>
    </source>
</evidence>
<accession>A0ACC1SYS2</accession>
<organism evidence="1 2">
    <name type="scientific">Fusarium decemcellulare</name>
    <dbReference type="NCBI Taxonomy" id="57161"/>
    <lineage>
        <taxon>Eukaryota</taxon>
        <taxon>Fungi</taxon>
        <taxon>Dikarya</taxon>
        <taxon>Ascomycota</taxon>
        <taxon>Pezizomycotina</taxon>
        <taxon>Sordariomycetes</taxon>
        <taxon>Hypocreomycetidae</taxon>
        <taxon>Hypocreales</taxon>
        <taxon>Nectriaceae</taxon>
        <taxon>Fusarium</taxon>
        <taxon>Fusarium decemcellulare species complex</taxon>
    </lineage>
</organism>
<dbReference type="EMBL" id="JANRMS010000034">
    <property type="protein sequence ID" value="KAJ3548985.1"/>
    <property type="molecule type" value="Genomic_DNA"/>
</dbReference>
<name>A0ACC1SYS2_9HYPO</name>
<reference evidence="1" key="1">
    <citation type="submission" date="2022-08" db="EMBL/GenBank/DDBJ databases">
        <title>Genome Sequence of Fusarium decemcellulare.</title>
        <authorList>
            <person name="Buettner E."/>
        </authorList>
    </citation>
    <scope>NUCLEOTIDE SEQUENCE</scope>
    <source>
        <strain evidence="1">Babe19</strain>
    </source>
</reference>
<gene>
    <name evidence="1" type="ORF">NM208_g747</name>
</gene>
<sequence length="184" mass="21208">MSAWRDENSLTTVDALLQEVPGRPTKYHDPKLRHVEEELLQHYRDYCHFCNKVCVNDPDAGKKLWHLDDMILFDLMGQVKRSDFGAHYDKITPYLADAQITIKELEVVAVTETFGYATNVQRYWGTATDGNPFDLHFRATSLIKKEDGQWRMIHEHLSFPCDMSTKIADFTSGLAIEESLALKK</sequence>
<protein>
    <submittedName>
        <fullName evidence="1">Uncharacterized protein</fullName>
    </submittedName>
</protein>
<proteinExistence type="predicted"/>
<comment type="caution">
    <text evidence="1">The sequence shown here is derived from an EMBL/GenBank/DDBJ whole genome shotgun (WGS) entry which is preliminary data.</text>
</comment>